<dbReference type="NCBIfam" id="TIGR00756">
    <property type="entry name" value="PPR"/>
    <property type="match status" value="4"/>
</dbReference>
<feature type="repeat" description="PPR" evidence="2">
    <location>
        <begin position="357"/>
        <end position="391"/>
    </location>
</feature>
<protein>
    <recommendedName>
        <fullName evidence="5">Pentatricopeptide repeat-containing protein</fullName>
    </recommendedName>
</protein>
<dbReference type="OrthoDB" id="185373at2759"/>
<dbReference type="Pfam" id="PF01535">
    <property type="entry name" value="PPR"/>
    <property type="match status" value="4"/>
</dbReference>
<dbReference type="Gene3D" id="1.25.40.10">
    <property type="entry name" value="Tetratricopeptide repeat domain"/>
    <property type="match status" value="6"/>
</dbReference>
<dbReference type="GO" id="GO:0003723">
    <property type="term" value="F:RNA binding"/>
    <property type="evidence" value="ECO:0007669"/>
    <property type="project" value="InterPro"/>
</dbReference>
<dbReference type="InterPro" id="IPR002885">
    <property type="entry name" value="PPR_rpt"/>
</dbReference>
<feature type="repeat" description="PPR" evidence="2">
    <location>
        <begin position="559"/>
        <end position="593"/>
    </location>
</feature>
<keyword evidence="4" id="KW-1185">Reference proteome</keyword>
<dbReference type="PANTHER" id="PTHR47926:SF382">
    <property type="entry name" value="PENTACOTRIPEPTIDE-REPEAT REGION OF PRORP DOMAIN-CONTAINING PROTEIN"/>
    <property type="match status" value="1"/>
</dbReference>
<sequence length="716" mass="79232">MLFSHTRVPDTSGFLSLRLVLLAHGRAIITKNITYISHPSSEKTPAPSTKAPLSKECDFPIIESFKSGRFSHVLSIYDKMQQMDSIDLSPIALVCLLKACAKLKDCYLGRSLHAHIARMSLLESDLFLGSALIDMYIKFDSLHLAQEVFDALLTRNVIIWTSLIAGYVYHGFSDLAIFYLEEMEKNGICPDGVTYISGLKACSNMKDLRKGEKLHAEVIMKGLDRNHYLCGTLVDMYSKCGQLSSAHEVYVTLQAPNEVAFTSLIIGYVENGLPHEALQFFKQIQCGISMDAVTYVCCLRACRDMGSLKEGSELHVRLIKEGLDRNLLVCNTLIDMYAKSGALSEAYSLIVKLSCRNVVSWNALIAGFIEHERGFEAFNFFISMQEEGIIPDDATLSCALKACGLTRKYQEGQKIHTELARRGLAIDTALGNALVGFYAKCGFMDKALEVFESLQTRDVVSWTTLITGYSECESFEEAICCYYQMQNERVPLDMTTFLCTIKACNGLAALDTGQEIHAEIMKKRIKLDPIVGSSLVGMYAECGSLEKAQEVFDKLLSVNVPAYNTLLTGYAQSGNVGKVFSNISMMAQEGLSLNVATFTSILNVCSYTGLLDEAQAWLQCMIVNYGAIPTFVHYSCVIDLLCRAGSVEVAVVVSKMMPFHPSGVVWHDILGSCQQCNHVELGTQTFNYALELNGRDSSIYVGMLNIFSKRNSFKSA</sequence>
<dbReference type="AlphaFoldDB" id="A0A8T2R561"/>
<name>A0A8T2R561_CERRI</name>
<dbReference type="PANTHER" id="PTHR47926">
    <property type="entry name" value="PENTATRICOPEPTIDE REPEAT-CONTAINING PROTEIN"/>
    <property type="match status" value="1"/>
</dbReference>
<reference evidence="3" key="1">
    <citation type="submission" date="2021-08" db="EMBL/GenBank/DDBJ databases">
        <title>WGS assembly of Ceratopteris richardii.</title>
        <authorList>
            <person name="Marchant D.B."/>
            <person name="Chen G."/>
            <person name="Jenkins J."/>
            <person name="Shu S."/>
            <person name="Leebens-Mack J."/>
            <person name="Grimwood J."/>
            <person name="Schmutz J."/>
            <person name="Soltis P."/>
            <person name="Soltis D."/>
            <person name="Chen Z.-H."/>
        </authorList>
    </citation>
    <scope>NUCLEOTIDE SEQUENCE</scope>
    <source>
        <strain evidence="3">Whitten #5841</strain>
        <tissue evidence="3">Leaf</tissue>
    </source>
</reference>
<keyword evidence="1" id="KW-0677">Repeat</keyword>
<feature type="repeat" description="PPR" evidence="2">
    <location>
        <begin position="458"/>
        <end position="492"/>
    </location>
</feature>
<evidence type="ECO:0000313" key="3">
    <source>
        <dbReference type="EMBL" id="KAH7291466.1"/>
    </source>
</evidence>
<dbReference type="InterPro" id="IPR046960">
    <property type="entry name" value="PPR_At4g14850-like_plant"/>
</dbReference>
<dbReference type="Pfam" id="PF13041">
    <property type="entry name" value="PPR_2"/>
    <property type="match status" value="4"/>
</dbReference>
<proteinExistence type="predicted"/>
<accession>A0A8T2R561</accession>
<comment type="caution">
    <text evidence="3">The sequence shown here is derived from an EMBL/GenBank/DDBJ whole genome shotgun (WGS) entry which is preliminary data.</text>
</comment>
<evidence type="ECO:0008006" key="5">
    <source>
        <dbReference type="Google" id="ProtNLM"/>
    </source>
</evidence>
<dbReference type="GO" id="GO:0009451">
    <property type="term" value="P:RNA modification"/>
    <property type="evidence" value="ECO:0007669"/>
    <property type="project" value="InterPro"/>
</dbReference>
<dbReference type="InterPro" id="IPR011990">
    <property type="entry name" value="TPR-like_helical_dom_sf"/>
</dbReference>
<feature type="repeat" description="PPR" evidence="2">
    <location>
        <begin position="156"/>
        <end position="190"/>
    </location>
</feature>
<dbReference type="FunFam" id="1.25.40.10:FF:000381">
    <property type="entry name" value="Pentatricopeptide repeat-containing protein"/>
    <property type="match status" value="1"/>
</dbReference>
<dbReference type="EMBL" id="CM035434">
    <property type="protein sequence ID" value="KAH7291466.1"/>
    <property type="molecule type" value="Genomic_DNA"/>
</dbReference>
<evidence type="ECO:0000256" key="1">
    <source>
        <dbReference type="ARBA" id="ARBA00022737"/>
    </source>
</evidence>
<dbReference type="PROSITE" id="PS51375">
    <property type="entry name" value="PPR"/>
    <property type="match status" value="4"/>
</dbReference>
<gene>
    <name evidence="3" type="ORF">KP509_29G017900</name>
</gene>
<evidence type="ECO:0000256" key="2">
    <source>
        <dbReference type="PROSITE-ProRule" id="PRU00708"/>
    </source>
</evidence>
<evidence type="ECO:0000313" key="4">
    <source>
        <dbReference type="Proteomes" id="UP000825935"/>
    </source>
</evidence>
<dbReference type="GO" id="GO:0048731">
    <property type="term" value="P:system development"/>
    <property type="evidence" value="ECO:0007669"/>
    <property type="project" value="UniProtKB-ARBA"/>
</dbReference>
<organism evidence="3 4">
    <name type="scientific">Ceratopteris richardii</name>
    <name type="common">Triangle waterfern</name>
    <dbReference type="NCBI Taxonomy" id="49495"/>
    <lineage>
        <taxon>Eukaryota</taxon>
        <taxon>Viridiplantae</taxon>
        <taxon>Streptophyta</taxon>
        <taxon>Embryophyta</taxon>
        <taxon>Tracheophyta</taxon>
        <taxon>Polypodiopsida</taxon>
        <taxon>Polypodiidae</taxon>
        <taxon>Polypodiales</taxon>
        <taxon>Pteridineae</taxon>
        <taxon>Pteridaceae</taxon>
        <taxon>Parkerioideae</taxon>
        <taxon>Ceratopteris</taxon>
    </lineage>
</organism>
<dbReference type="FunFam" id="1.25.40.10:FF:000073">
    <property type="entry name" value="Pentatricopeptide repeat-containing protein chloroplastic"/>
    <property type="match status" value="1"/>
</dbReference>
<dbReference type="Proteomes" id="UP000825935">
    <property type="component" value="Chromosome 29"/>
</dbReference>
<dbReference type="FunFam" id="1.25.40.10:FF:000158">
    <property type="entry name" value="pentatricopeptide repeat-containing protein At2g33680"/>
    <property type="match status" value="1"/>
</dbReference>